<organism evidence="1 2">
    <name type="scientific">Paramuricea clavata</name>
    <name type="common">Red gorgonian</name>
    <name type="synonym">Violescent sea-whip</name>
    <dbReference type="NCBI Taxonomy" id="317549"/>
    <lineage>
        <taxon>Eukaryota</taxon>
        <taxon>Metazoa</taxon>
        <taxon>Cnidaria</taxon>
        <taxon>Anthozoa</taxon>
        <taxon>Octocorallia</taxon>
        <taxon>Malacalcyonacea</taxon>
        <taxon>Plexauridae</taxon>
        <taxon>Paramuricea</taxon>
    </lineage>
</organism>
<protein>
    <submittedName>
        <fullName evidence="1">Uncharacterized protein</fullName>
    </submittedName>
</protein>
<comment type="caution">
    <text evidence="1">The sequence shown here is derived from an EMBL/GenBank/DDBJ whole genome shotgun (WGS) entry which is preliminary data.</text>
</comment>
<evidence type="ECO:0000313" key="1">
    <source>
        <dbReference type="EMBL" id="CAB3996219.1"/>
    </source>
</evidence>
<dbReference type="EMBL" id="CACRXK020002823">
    <property type="protein sequence ID" value="CAB3996219.1"/>
    <property type="molecule type" value="Genomic_DNA"/>
</dbReference>
<sequence length="152" mass="17687">MAFAHHATAIIPFNDTTCQTTLENGTKCSQQHCRHVEDNVCDLGDDEDHFKDRYCDMCRMELFHSLCAKTEEMKEEKQEKAKQTGKNYFIATGFADNNGWQYQHVDSGEIFWDCDCPDTEEIIQACGDRWLARNNVCEKQCTHQTVIEQFFK</sequence>
<accession>A0A6S7H0S1</accession>
<keyword evidence="2" id="KW-1185">Reference proteome</keyword>
<reference evidence="1" key="1">
    <citation type="submission" date="2020-04" db="EMBL/GenBank/DDBJ databases">
        <authorList>
            <person name="Alioto T."/>
            <person name="Alioto T."/>
            <person name="Gomez Garrido J."/>
        </authorList>
    </citation>
    <scope>NUCLEOTIDE SEQUENCE</scope>
    <source>
        <strain evidence="1">A484AB</strain>
    </source>
</reference>
<proteinExistence type="predicted"/>
<gene>
    <name evidence="1" type="ORF">PACLA_8A030973</name>
</gene>
<dbReference type="Proteomes" id="UP001152795">
    <property type="component" value="Unassembled WGS sequence"/>
</dbReference>
<evidence type="ECO:0000313" key="2">
    <source>
        <dbReference type="Proteomes" id="UP001152795"/>
    </source>
</evidence>
<dbReference type="AlphaFoldDB" id="A0A6S7H0S1"/>
<name>A0A6S7H0S1_PARCT</name>